<dbReference type="Pfam" id="PF00226">
    <property type="entry name" value="DnaJ"/>
    <property type="match status" value="1"/>
</dbReference>
<dbReference type="SUPFAM" id="SSF49562">
    <property type="entry name" value="C2 domain (Calcium/lipid-binding domain, CaLB)"/>
    <property type="match status" value="2"/>
</dbReference>
<dbReference type="Proteomes" id="UP000433883">
    <property type="component" value="Unassembled WGS sequence"/>
</dbReference>
<dbReference type="InterPro" id="IPR018253">
    <property type="entry name" value="DnaJ_domain_CS"/>
</dbReference>
<dbReference type="GO" id="GO:0008289">
    <property type="term" value="F:lipid binding"/>
    <property type="evidence" value="ECO:0007669"/>
    <property type="project" value="UniProtKB-KW"/>
</dbReference>
<evidence type="ECO:0000313" key="16">
    <source>
        <dbReference type="Proteomes" id="UP000433883"/>
    </source>
</evidence>
<evidence type="ECO:0000256" key="2">
    <source>
        <dbReference type="ARBA" id="ARBA00022448"/>
    </source>
</evidence>
<dbReference type="PROSITE" id="PS00636">
    <property type="entry name" value="DNAJ_1"/>
    <property type="match status" value="1"/>
</dbReference>
<dbReference type="SUPFAM" id="SSF46565">
    <property type="entry name" value="Chaperone J-domain"/>
    <property type="match status" value="1"/>
</dbReference>
<dbReference type="PANTHER" id="PTHR45761:SF1">
    <property type="entry name" value="EXTENDED SYNAPTOTAGMIN-LIKE PROTEIN 2, ISOFORM C"/>
    <property type="match status" value="1"/>
</dbReference>
<accession>A0A8H3UQN1</accession>
<dbReference type="InterPro" id="IPR036869">
    <property type="entry name" value="J_dom_sf"/>
</dbReference>
<evidence type="ECO:0000256" key="8">
    <source>
        <dbReference type="ARBA" id="ARBA00023055"/>
    </source>
</evidence>
<dbReference type="InterPro" id="IPR031468">
    <property type="entry name" value="SMP_LBD"/>
</dbReference>
<evidence type="ECO:0000256" key="5">
    <source>
        <dbReference type="ARBA" id="ARBA00022737"/>
    </source>
</evidence>
<dbReference type="GO" id="GO:0016020">
    <property type="term" value="C:membrane"/>
    <property type="evidence" value="ECO:0007669"/>
    <property type="project" value="UniProtKB-SubCell"/>
</dbReference>
<protein>
    <recommendedName>
        <fullName evidence="17">J domain-containing protein</fullName>
    </recommendedName>
</protein>
<feature type="domain" description="C2" evidence="12">
    <location>
        <begin position="463"/>
        <end position="596"/>
    </location>
</feature>
<evidence type="ECO:0000256" key="11">
    <source>
        <dbReference type="SAM" id="MobiDB-lite"/>
    </source>
</evidence>
<evidence type="ECO:0000256" key="3">
    <source>
        <dbReference type="ARBA" id="ARBA00022692"/>
    </source>
</evidence>
<evidence type="ECO:0000256" key="9">
    <source>
        <dbReference type="ARBA" id="ARBA00023121"/>
    </source>
</evidence>
<dbReference type="AlphaFoldDB" id="A0A8H3UQN1"/>
<dbReference type="InterPro" id="IPR051634">
    <property type="entry name" value="Extended_Synaptotagmin"/>
</dbReference>
<evidence type="ECO:0000256" key="7">
    <source>
        <dbReference type="ARBA" id="ARBA00022989"/>
    </source>
</evidence>
<feature type="domain" description="J" evidence="13">
    <location>
        <begin position="9"/>
        <end position="73"/>
    </location>
</feature>
<keyword evidence="10" id="KW-0472">Membrane</keyword>
<evidence type="ECO:0008006" key="17">
    <source>
        <dbReference type="Google" id="ProtNLM"/>
    </source>
</evidence>
<dbReference type="PROSITE" id="PS50076">
    <property type="entry name" value="DNAJ_2"/>
    <property type="match status" value="1"/>
</dbReference>
<dbReference type="SMART" id="SM00271">
    <property type="entry name" value="DnaJ"/>
    <property type="match status" value="1"/>
</dbReference>
<dbReference type="GO" id="GO:0005737">
    <property type="term" value="C:cytoplasm"/>
    <property type="evidence" value="ECO:0007669"/>
    <property type="project" value="UniProtKB-ARBA"/>
</dbReference>
<keyword evidence="9" id="KW-0446">Lipid-binding</keyword>
<evidence type="ECO:0000256" key="1">
    <source>
        <dbReference type="ARBA" id="ARBA00004370"/>
    </source>
</evidence>
<feature type="domain" description="SMP-LTD" evidence="14">
    <location>
        <begin position="295"/>
        <end position="472"/>
    </location>
</feature>
<dbReference type="PRINTS" id="PR00625">
    <property type="entry name" value="JDOMAIN"/>
</dbReference>
<dbReference type="PANTHER" id="PTHR45761">
    <property type="entry name" value="EXTENDED SYNAPTOTAGMIN-LIKE PROTEIN 2, ISOFORM C"/>
    <property type="match status" value="1"/>
</dbReference>
<name>A0A8H3UQN1_VENIN</name>
<reference evidence="15 16" key="1">
    <citation type="submission" date="2019-11" db="EMBL/GenBank/DDBJ databases">
        <title>Venturia inaequalis Genome Resource.</title>
        <authorList>
            <person name="Lichtner F.J."/>
        </authorList>
    </citation>
    <scope>NUCLEOTIDE SEQUENCE [LARGE SCALE GENOMIC DNA]</scope>
    <source>
        <strain evidence="15">Bline_iso_100314</strain>
    </source>
</reference>
<evidence type="ECO:0000256" key="4">
    <source>
        <dbReference type="ARBA" id="ARBA00022723"/>
    </source>
</evidence>
<comment type="subcellular location">
    <subcellularLocation>
        <location evidence="1">Membrane</location>
    </subcellularLocation>
</comment>
<keyword evidence="2" id="KW-0813">Transport</keyword>
<dbReference type="PROSITE" id="PS51847">
    <property type="entry name" value="SMP"/>
    <property type="match status" value="1"/>
</dbReference>
<dbReference type="GO" id="GO:0046872">
    <property type="term" value="F:metal ion binding"/>
    <property type="evidence" value="ECO:0007669"/>
    <property type="project" value="UniProtKB-KW"/>
</dbReference>
<dbReference type="PROSITE" id="PS50004">
    <property type="entry name" value="C2"/>
    <property type="match status" value="1"/>
</dbReference>
<feature type="region of interest" description="Disordered" evidence="11">
    <location>
        <begin position="68"/>
        <end position="107"/>
    </location>
</feature>
<dbReference type="Pfam" id="PF00168">
    <property type="entry name" value="C2"/>
    <property type="match status" value="2"/>
</dbReference>
<proteinExistence type="predicted"/>
<evidence type="ECO:0000313" key="15">
    <source>
        <dbReference type="EMBL" id="KAE9974540.1"/>
    </source>
</evidence>
<dbReference type="Gene3D" id="1.10.287.110">
    <property type="entry name" value="DnaJ domain"/>
    <property type="match status" value="1"/>
</dbReference>
<dbReference type="EMBL" id="WNWQ01000203">
    <property type="protein sequence ID" value="KAE9974540.1"/>
    <property type="molecule type" value="Genomic_DNA"/>
</dbReference>
<dbReference type="Gene3D" id="2.60.40.150">
    <property type="entry name" value="C2 domain"/>
    <property type="match status" value="2"/>
</dbReference>
<keyword evidence="5" id="KW-0677">Repeat</keyword>
<evidence type="ECO:0000256" key="6">
    <source>
        <dbReference type="ARBA" id="ARBA00022837"/>
    </source>
</evidence>
<dbReference type="SMART" id="SM00239">
    <property type="entry name" value="C2"/>
    <property type="match status" value="2"/>
</dbReference>
<dbReference type="Pfam" id="PF17047">
    <property type="entry name" value="SMP_LBD"/>
    <property type="match status" value="1"/>
</dbReference>
<keyword evidence="8" id="KW-0445">Lipid transport</keyword>
<dbReference type="GO" id="GO:0012505">
    <property type="term" value="C:endomembrane system"/>
    <property type="evidence" value="ECO:0007669"/>
    <property type="project" value="UniProtKB-ARBA"/>
</dbReference>
<dbReference type="InterPro" id="IPR035892">
    <property type="entry name" value="C2_domain_sf"/>
</dbReference>
<evidence type="ECO:0000259" key="12">
    <source>
        <dbReference type="PROSITE" id="PS50004"/>
    </source>
</evidence>
<dbReference type="CDD" id="cd21670">
    <property type="entry name" value="SMP_ESyt"/>
    <property type="match status" value="1"/>
</dbReference>
<keyword evidence="3" id="KW-0812">Transmembrane</keyword>
<dbReference type="InterPro" id="IPR000008">
    <property type="entry name" value="C2_dom"/>
</dbReference>
<dbReference type="CDD" id="cd00030">
    <property type="entry name" value="C2"/>
    <property type="match status" value="1"/>
</dbReference>
<evidence type="ECO:0000259" key="14">
    <source>
        <dbReference type="PROSITE" id="PS51847"/>
    </source>
</evidence>
<evidence type="ECO:0000256" key="10">
    <source>
        <dbReference type="ARBA" id="ARBA00023136"/>
    </source>
</evidence>
<keyword evidence="7" id="KW-1133">Transmembrane helix</keyword>
<dbReference type="InterPro" id="IPR001623">
    <property type="entry name" value="DnaJ_domain"/>
</dbReference>
<feature type="compositionally biased region" description="Polar residues" evidence="11">
    <location>
        <begin position="78"/>
        <end position="87"/>
    </location>
</feature>
<sequence length="764" mass="85637">MASRTVREDYYRVLEVDPSTNIEQITSSYRRLALKLHPDRNPQDNAKEAFQLLGQAYETLKDEDKRREYDLTYPSIRTPRQSSARHTSVSRQQPRPTPRSPSPISFPRSYTLEELEAIVVLQRAKNEREKQWRLKRRLFDDRNLELKSEIQNLEDGINYYKNGLAAEEAVEKAKRNDWFIGRLIHLYTKRTESEEEKESRSREKRERKLENDTRERALLSSNLALSSKTRRLEKAKQEFDDANLVDDYKIWKIEATARATELIKIVARSSTAYSKSTNHTNMSASLIEKLTADTNGESAGFLNDIVAQLWPNIQVAGSNIIKDTVEPMFKTMLPGPLATLHFTKIDLGTVPLVLSNVKVTKTPQDGIKLDLDVDWKGQCDIQLDANMMPKAGVKEVMLSGRLSILLCPLTNIIPLIGAAQVAFINPPKLKLNFTGAADVADFSLIDDAVRKVLLSIINSIVTLPNRIMVKLDSNSDYFKTYHEPHGIIRITADRAFGFAEESQSKTKKFFSKITQASPDCYVECEVGAEPSWRTTTKNNSTTPAWNETHDFVVTDFDQQIKVVLSDHDVNSDDEIGTAITTVKDILLAGGKQELGMMHKGAEVDGKIALSCQYFQFTSEDSSSLSASTHSGDGLMSGLLNVLVASAFGIKGQRETLKPSVVITWGSKHRFQTAVKTDAPGTDINNPTFDQQFRIPVTTTNMSNDSLRMAVLDGQTEIGSVDVPLTDLYNKLSLEQDFDVGGVRVRASISLRGIKSASLQDMAMR</sequence>
<dbReference type="CDD" id="cd06257">
    <property type="entry name" value="DnaJ"/>
    <property type="match status" value="1"/>
</dbReference>
<gene>
    <name evidence="15" type="ORF">BLS_003091</name>
</gene>
<evidence type="ECO:0000259" key="13">
    <source>
        <dbReference type="PROSITE" id="PS50076"/>
    </source>
</evidence>
<keyword evidence="6" id="KW-0106">Calcium</keyword>
<feature type="region of interest" description="Disordered" evidence="11">
    <location>
        <begin position="191"/>
        <end position="214"/>
    </location>
</feature>
<dbReference type="InterPro" id="IPR039010">
    <property type="entry name" value="Synaptotagmin_SMP"/>
</dbReference>
<organism evidence="15 16">
    <name type="scientific">Venturia inaequalis</name>
    <name type="common">Apple scab fungus</name>
    <dbReference type="NCBI Taxonomy" id="5025"/>
    <lineage>
        <taxon>Eukaryota</taxon>
        <taxon>Fungi</taxon>
        <taxon>Dikarya</taxon>
        <taxon>Ascomycota</taxon>
        <taxon>Pezizomycotina</taxon>
        <taxon>Dothideomycetes</taxon>
        <taxon>Pleosporomycetidae</taxon>
        <taxon>Venturiales</taxon>
        <taxon>Venturiaceae</taxon>
        <taxon>Venturia</taxon>
    </lineage>
</organism>
<keyword evidence="4" id="KW-0479">Metal-binding</keyword>
<dbReference type="GO" id="GO:0006869">
    <property type="term" value="P:lipid transport"/>
    <property type="evidence" value="ECO:0007669"/>
    <property type="project" value="UniProtKB-KW"/>
</dbReference>
<comment type="caution">
    <text evidence="15">The sequence shown here is derived from an EMBL/GenBank/DDBJ whole genome shotgun (WGS) entry which is preliminary data.</text>
</comment>